<dbReference type="Proteomes" id="UP001151518">
    <property type="component" value="Unassembled WGS sequence"/>
</dbReference>
<evidence type="ECO:0000313" key="1">
    <source>
        <dbReference type="EMBL" id="KAJ2679020.1"/>
    </source>
</evidence>
<evidence type="ECO:0000313" key="2">
    <source>
        <dbReference type="Proteomes" id="UP001151518"/>
    </source>
</evidence>
<dbReference type="AlphaFoldDB" id="A0A9W8G9U0"/>
<comment type="caution">
    <text evidence="1">The sequence shown here is derived from an EMBL/GenBank/DDBJ whole genome shotgun (WGS) entry which is preliminary data.</text>
</comment>
<dbReference type="Pfam" id="PF14735">
    <property type="entry name" value="HAUS4"/>
    <property type="match status" value="1"/>
</dbReference>
<organism evidence="1 2">
    <name type="scientific">Coemansia spiralis</name>
    <dbReference type="NCBI Taxonomy" id="417178"/>
    <lineage>
        <taxon>Eukaryota</taxon>
        <taxon>Fungi</taxon>
        <taxon>Fungi incertae sedis</taxon>
        <taxon>Zoopagomycota</taxon>
        <taxon>Kickxellomycotina</taxon>
        <taxon>Kickxellomycetes</taxon>
        <taxon>Kickxellales</taxon>
        <taxon>Kickxellaceae</taxon>
        <taxon>Coemansia</taxon>
    </lineage>
</organism>
<protein>
    <submittedName>
        <fullName evidence="1">Uncharacterized protein</fullName>
    </submittedName>
</protein>
<gene>
    <name evidence="1" type="ORF">GGI25_001792</name>
</gene>
<proteinExistence type="predicted"/>
<dbReference type="GO" id="GO:0051225">
    <property type="term" value="P:spindle assembly"/>
    <property type="evidence" value="ECO:0007669"/>
    <property type="project" value="InterPro"/>
</dbReference>
<dbReference type="OrthoDB" id="66964at2759"/>
<accession>A0A9W8G9U0</accession>
<dbReference type="GO" id="GO:0070652">
    <property type="term" value="C:HAUS complex"/>
    <property type="evidence" value="ECO:0007669"/>
    <property type="project" value="InterPro"/>
</dbReference>
<dbReference type="EMBL" id="JANBTW010000015">
    <property type="protein sequence ID" value="KAJ2679020.1"/>
    <property type="molecule type" value="Genomic_DNA"/>
</dbReference>
<sequence length="307" mass="33660">MSNASALPLTRSDESTDINDVIADIEQRVFGSRFSEQASAYVPWRTHYRKFLELNELLEAGEKHCAFTTKRDILVGWARTLSIPGLGDDNDNGSDKDHLLNVNISGLAVNSHLPCGSGGGVVAEEINAVGDKTSASICSHIKNKHSQVCSIPGINQLSNYPDEFDVANEKCRLLVMHAQYIGELTTEIEILASLCKHSADHPIYEAAIGLESYFGGLIDSLCLKLKIIAADMHRTLYSPSTVKALEALHAILSAKEASLVKERATLDERLAIYREAGSEFQDIAIAHSDILKECDQIRRDIAQVSRL</sequence>
<dbReference type="InterPro" id="IPR029327">
    <property type="entry name" value="HAUS4"/>
</dbReference>
<name>A0A9W8G9U0_9FUNG</name>
<reference evidence="1" key="1">
    <citation type="submission" date="2022-07" db="EMBL/GenBank/DDBJ databases">
        <title>Phylogenomic reconstructions and comparative analyses of Kickxellomycotina fungi.</title>
        <authorList>
            <person name="Reynolds N.K."/>
            <person name="Stajich J.E."/>
            <person name="Barry K."/>
            <person name="Grigoriev I.V."/>
            <person name="Crous P."/>
            <person name="Smith M.E."/>
        </authorList>
    </citation>
    <scope>NUCLEOTIDE SEQUENCE</scope>
    <source>
        <strain evidence="1">NRRL 3115</strain>
    </source>
</reference>